<dbReference type="InterPro" id="IPR012338">
    <property type="entry name" value="Beta-lactam/transpept-like"/>
</dbReference>
<evidence type="ECO:0000313" key="2">
    <source>
        <dbReference type="EMBL" id="MBD2316944.1"/>
    </source>
</evidence>
<name>A0ABR8C8D0_9CYAN</name>
<keyword evidence="3" id="KW-1185">Reference proteome</keyword>
<dbReference type="PANTHER" id="PTHR43283:SF14">
    <property type="entry name" value="BLL8153 PROTEIN"/>
    <property type="match status" value="1"/>
</dbReference>
<dbReference type="Proteomes" id="UP000618445">
    <property type="component" value="Unassembled WGS sequence"/>
</dbReference>
<dbReference type="EMBL" id="JACJQY010000010">
    <property type="protein sequence ID" value="MBD2316944.1"/>
    <property type="molecule type" value="Genomic_DNA"/>
</dbReference>
<keyword evidence="2" id="KW-0378">Hydrolase</keyword>
<accession>A0ABR8C8D0</accession>
<evidence type="ECO:0000313" key="3">
    <source>
        <dbReference type="Proteomes" id="UP000618445"/>
    </source>
</evidence>
<dbReference type="InterPro" id="IPR050789">
    <property type="entry name" value="Diverse_Enzym_Activities"/>
</dbReference>
<dbReference type="SUPFAM" id="SSF56601">
    <property type="entry name" value="beta-lactamase/transpeptidase-like"/>
    <property type="match status" value="1"/>
</dbReference>
<dbReference type="PANTHER" id="PTHR43283">
    <property type="entry name" value="BETA-LACTAMASE-RELATED"/>
    <property type="match status" value="1"/>
</dbReference>
<dbReference type="Gene3D" id="3.40.710.10">
    <property type="entry name" value="DD-peptidase/beta-lactamase superfamily"/>
    <property type="match status" value="1"/>
</dbReference>
<dbReference type="RefSeq" id="WP_339383037.1">
    <property type="nucleotide sequence ID" value="NZ_CAWPQU010000002.1"/>
</dbReference>
<dbReference type="GO" id="GO:0016787">
    <property type="term" value="F:hydrolase activity"/>
    <property type="evidence" value="ECO:0007669"/>
    <property type="project" value="UniProtKB-KW"/>
</dbReference>
<organism evidence="2 3">
    <name type="scientific">Phormidium tenue FACHB-1050</name>
    <dbReference type="NCBI Taxonomy" id="2692857"/>
    <lineage>
        <taxon>Bacteria</taxon>
        <taxon>Bacillati</taxon>
        <taxon>Cyanobacteriota</taxon>
        <taxon>Cyanophyceae</taxon>
        <taxon>Oscillatoriophycideae</taxon>
        <taxon>Oscillatoriales</taxon>
        <taxon>Oscillatoriaceae</taxon>
        <taxon>Phormidium</taxon>
    </lineage>
</organism>
<reference evidence="2 3" key="1">
    <citation type="journal article" date="2020" name="ISME J.">
        <title>Comparative genomics reveals insights into cyanobacterial evolution and habitat adaptation.</title>
        <authorList>
            <person name="Chen M.Y."/>
            <person name="Teng W.K."/>
            <person name="Zhao L."/>
            <person name="Hu C.X."/>
            <person name="Zhou Y.K."/>
            <person name="Han B.P."/>
            <person name="Song L.R."/>
            <person name="Shu W.S."/>
        </authorList>
    </citation>
    <scope>NUCLEOTIDE SEQUENCE [LARGE SCALE GENOMIC DNA]</scope>
    <source>
        <strain evidence="2 3">FACHB-1050</strain>
    </source>
</reference>
<evidence type="ECO:0000259" key="1">
    <source>
        <dbReference type="Pfam" id="PF00144"/>
    </source>
</evidence>
<dbReference type="InterPro" id="IPR001466">
    <property type="entry name" value="Beta-lactam-related"/>
</dbReference>
<feature type="domain" description="Beta-lactamase-related" evidence="1">
    <location>
        <begin position="97"/>
        <end position="385"/>
    </location>
</feature>
<proteinExistence type="predicted"/>
<gene>
    <name evidence="2" type="ORF">H6G05_08800</name>
</gene>
<protein>
    <submittedName>
        <fullName evidence="2">Serine hydrolase</fullName>
    </submittedName>
</protein>
<sequence length="400" mass="45277">MFIKKWQLVSSLVVLLLAASGFCWWKLYLYPKQTLFQTGKIAENFRSMENIFPSRPIAKSTNPYKLQENIRELNVSYKFGGKNHAMPDLLDRTFTTGILVVKNDAIVYEQYFRGNSASARNTSWSIAKSFISALVGIAIAEGKINSVNDPITKYVPELINSGYNNVPIKHILQMSSGVRFDEGYSNPTSDINELLPKLFLYARPMDRAIFDFPSDKASGKDLNYMSLDSHVLGLLLRRVTGRNIADYFQEKLWQPIGAEFDASWLTDLYGTEVTFCGLNATLRDYAKFGLLYLHEGNLNGKQIIPQSWIKESVLPDRPDLQAGATDFNEYAGFGYQYQWWIPPHPNTDGEFVALGHRGQFLYINPKHQVVIVKTSAAEESLTSEIRLETIALLRAIVNSL</sequence>
<dbReference type="Pfam" id="PF00144">
    <property type="entry name" value="Beta-lactamase"/>
    <property type="match status" value="1"/>
</dbReference>
<comment type="caution">
    <text evidence="2">The sequence shown here is derived from an EMBL/GenBank/DDBJ whole genome shotgun (WGS) entry which is preliminary data.</text>
</comment>